<name>A0A4R8DUQ7_9BACT</name>
<dbReference type="SUPFAM" id="SSF54427">
    <property type="entry name" value="NTF2-like"/>
    <property type="match status" value="1"/>
</dbReference>
<accession>A0A4R8DUQ7</accession>
<dbReference type="RefSeq" id="WP_133994756.1">
    <property type="nucleotide sequence ID" value="NZ_SODV01000001.1"/>
</dbReference>
<organism evidence="2 3">
    <name type="scientific">Dinghuibacter silviterrae</name>
    <dbReference type="NCBI Taxonomy" id="1539049"/>
    <lineage>
        <taxon>Bacteria</taxon>
        <taxon>Pseudomonadati</taxon>
        <taxon>Bacteroidota</taxon>
        <taxon>Chitinophagia</taxon>
        <taxon>Chitinophagales</taxon>
        <taxon>Chitinophagaceae</taxon>
        <taxon>Dinghuibacter</taxon>
    </lineage>
</organism>
<dbReference type="Pfam" id="PF20409">
    <property type="entry name" value="SnoaL_5"/>
    <property type="match status" value="1"/>
</dbReference>
<comment type="caution">
    <text evidence="2">The sequence shown here is derived from an EMBL/GenBank/DDBJ whole genome shotgun (WGS) entry which is preliminary data.</text>
</comment>
<protein>
    <recommendedName>
        <fullName evidence="1">SnoaL-like domain-containing protein</fullName>
    </recommendedName>
</protein>
<dbReference type="Gene3D" id="3.10.450.50">
    <property type="match status" value="1"/>
</dbReference>
<dbReference type="InterPro" id="IPR032710">
    <property type="entry name" value="NTF2-like_dom_sf"/>
</dbReference>
<dbReference type="OrthoDB" id="336094at2"/>
<reference evidence="2 3" key="1">
    <citation type="submission" date="2019-03" db="EMBL/GenBank/DDBJ databases">
        <title>Genomic Encyclopedia of Type Strains, Phase IV (KMG-IV): sequencing the most valuable type-strain genomes for metagenomic binning, comparative biology and taxonomic classification.</title>
        <authorList>
            <person name="Goeker M."/>
        </authorList>
    </citation>
    <scope>NUCLEOTIDE SEQUENCE [LARGE SCALE GENOMIC DNA]</scope>
    <source>
        <strain evidence="2 3">DSM 100059</strain>
    </source>
</reference>
<gene>
    <name evidence="2" type="ORF">EDB95_3182</name>
</gene>
<evidence type="ECO:0000313" key="2">
    <source>
        <dbReference type="EMBL" id="TDX02132.1"/>
    </source>
</evidence>
<sequence>MTTQELAARYQELMTQRKFIEIQDTLYHEDVVCQEPEKAAQMGMPVLTHGREAVKAKGIARRSGIETLHSYACSEPIVAGEFFSVTLKQEVTFKGQPPMVLEEIGVFHVKEGQVVKEQFFY</sequence>
<dbReference type="EMBL" id="SODV01000001">
    <property type="protein sequence ID" value="TDX02132.1"/>
    <property type="molecule type" value="Genomic_DNA"/>
</dbReference>
<feature type="domain" description="SnoaL-like" evidence="1">
    <location>
        <begin position="1"/>
        <end position="121"/>
    </location>
</feature>
<keyword evidence="3" id="KW-1185">Reference proteome</keyword>
<proteinExistence type="predicted"/>
<dbReference type="InterPro" id="IPR046860">
    <property type="entry name" value="SnoaL_5"/>
</dbReference>
<dbReference type="AlphaFoldDB" id="A0A4R8DUQ7"/>
<dbReference type="Proteomes" id="UP000294498">
    <property type="component" value="Unassembled WGS sequence"/>
</dbReference>
<evidence type="ECO:0000259" key="1">
    <source>
        <dbReference type="Pfam" id="PF20409"/>
    </source>
</evidence>
<evidence type="ECO:0000313" key="3">
    <source>
        <dbReference type="Proteomes" id="UP000294498"/>
    </source>
</evidence>